<dbReference type="ChiTaRS" id="RCAN3AS">
    <property type="organism name" value="human"/>
</dbReference>
<evidence type="ECO:0000313" key="2">
    <source>
        <dbReference type="EMBL" id="ADR02810.1"/>
    </source>
</evidence>
<evidence type="ECO:0000313" key="1">
    <source>
        <dbReference type="EMBL" id="ADP09332.1"/>
    </source>
</evidence>
<dbReference type="GeneCards" id="RCAN3AS"/>
<sequence>MVNPKDEEPVSPVTPELPYQPWVPPSILPSYGKEIFLDLVRCLLQPNTIPTDIHCK</sequence>
<dbReference type="AGR" id="HGNC:39009"/>
<evidence type="ECO:0000313" key="3">
    <source>
        <dbReference type="EMBL" id="ADR51180.1"/>
    </source>
</evidence>
<reference evidence="5" key="1">
    <citation type="journal article" date="2001" name="Science">
        <title>The sequence of the human genome.</title>
        <authorList>
            <person name="Venter J.C."/>
            <person name="Adams M.D."/>
            <person name="Myers E.W."/>
            <person name="Li P.W."/>
            <person name="Mural R.J."/>
            <person name="Sutton G.G."/>
            <person name="Smith H.O."/>
            <person name="Yandell M."/>
            <person name="Evans C.A."/>
            <person name="Holt R.A."/>
            <person name="Gocayne J.D."/>
            <person name="Amanatides P."/>
            <person name="Ballew R.M."/>
            <person name="Huson D.H."/>
            <person name="Wortman J.R."/>
            <person name="Zhang Q."/>
            <person name="Kodira C.D."/>
            <person name="Zheng X.H."/>
            <person name="Chen L."/>
            <person name="Skupski M."/>
            <person name="Subramanian G."/>
            <person name="Thomas P.D."/>
            <person name="Zhang J."/>
            <person name="Gabor Miklos G.L."/>
            <person name="Nelson C."/>
            <person name="Broder S."/>
            <person name="Clark A.G."/>
            <person name="Nadeau J."/>
            <person name="McKusick V.A."/>
            <person name="Zinder N."/>
            <person name="Levine A.J."/>
            <person name="Roberts R.J."/>
            <person name="Simon M."/>
            <person name="Slayman C."/>
            <person name="Hunkapiller M."/>
            <person name="Bolanos R."/>
            <person name="Delcher A."/>
            <person name="Dew I."/>
            <person name="Fasulo D."/>
            <person name="Flanigan M."/>
            <person name="Florea L."/>
            <person name="Halpern A."/>
            <person name="Hannenhalli S."/>
            <person name="Kravitz S."/>
            <person name="Levy S."/>
            <person name="Mobarry C."/>
            <person name="Reinert K."/>
            <person name="Remington K."/>
            <person name="Abu-Threideh J."/>
            <person name="Beasley E."/>
            <person name="Biddick K."/>
            <person name="Bonazzi V."/>
            <person name="Brandon R."/>
            <person name="Cargill M."/>
            <person name="Chandramouliswaran I."/>
            <person name="Charlab R."/>
            <person name="Chaturvedi K."/>
            <person name="Deng Z."/>
            <person name="Di Francesco V."/>
            <person name="Dunn P."/>
            <person name="Eilbeck K."/>
            <person name="Evangelista C."/>
            <person name="Gabrielian A.E."/>
            <person name="Gan W."/>
            <person name="Ge W."/>
            <person name="Gong F."/>
            <person name="Gu Z."/>
            <person name="Guan P."/>
            <person name="Heiman T.J."/>
            <person name="Higgins M.E."/>
            <person name="Ji R.R."/>
            <person name="Ke Z."/>
            <person name="Ketchum K.A."/>
            <person name="Lai Z."/>
            <person name="Lei Y."/>
            <person name="Li Z."/>
            <person name="Li J."/>
            <person name="Liang Y."/>
            <person name="Lin X."/>
            <person name="Lu F."/>
            <person name="Merkulov G.V."/>
            <person name="Milshina N."/>
            <person name="Moore H.M."/>
            <person name="Naik A.K."/>
            <person name="Narayan V.A."/>
            <person name="Neelam B."/>
            <person name="Nusskern D."/>
            <person name="Rusch D.B."/>
            <person name="Salzberg S."/>
            <person name="Shao W."/>
            <person name="Shue B."/>
            <person name="Sun J."/>
            <person name="Wang Z."/>
            <person name="Wang A."/>
            <person name="Wang X."/>
            <person name="Wang J."/>
            <person name="Wei M."/>
            <person name="Wides R."/>
            <person name="Xiao C."/>
            <person name="Yan C."/>
            <person name="Yao A."/>
            <person name="Ye J."/>
            <person name="Zhan M."/>
            <person name="Zhang W."/>
            <person name="Zhang H."/>
            <person name="Zhao Q."/>
            <person name="Zheng L."/>
            <person name="Zhong F."/>
            <person name="Zhong W."/>
            <person name="Zhu S."/>
            <person name="Zhao S."/>
            <person name="Gilbert D."/>
            <person name="Baumhueter S."/>
            <person name="Spier G."/>
            <person name="Carter C."/>
            <person name="Cravchik A."/>
            <person name="Woodage T."/>
            <person name="Ali F."/>
            <person name="An H."/>
            <person name="Awe A."/>
            <person name="Baldwin D."/>
            <person name="Baden H."/>
            <person name="Barnstead M."/>
            <person name="Barrow I."/>
            <person name="Beeson K."/>
            <person name="Busam D."/>
            <person name="Carver A."/>
            <person name="Center A."/>
            <person name="Cheng M.L."/>
            <person name="Curry L."/>
            <person name="Danaher S."/>
            <person name="Davenport L."/>
            <person name="Desilets R."/>
            <person name="Dietz S."/>
            <person name="Dodson K."/>
            <person name="Doup L."/>
            <person name="Ferriera S."/>
            <person name="Garg N."/>
            <person name="Gluecksmann A."/>
            <person name="Hart B."/>
            <person name="Haynes J."/>
            <person name="Haynes C."/>
            <person name="Heiner C."/>
            <person name="Hladun S."/>
            <person name="Hostin D."/>
            <person name="Houck J."/>
            <person name="Howland T."/>
            <person name="Ibegwam C."/>
            <person name="Johnson J."/>
            <person name="Kalush F."/>
            <person name="Kline L."/>
            <person name="Koduru S."/>
            <person name="Love A."/>
            <person name="Mann F."/>
            <person name="May D."/>
            <person name="McCawley S."/>
            <person name="McIntosh T."/>
            <person name="McMullen I."/>
            <person name="Moy M."/>
            <person name="Moy L."/>
            <person name="Murphy B."/>
            <person name="Nelson K."/>
            <person name="Pfannkoch C."/>
            <person name="Pratts E."/>
            <person name="Puri V."/>
            <person name="Qureshi H."/>
            <person name="Reardon M."/>
            <person name="Rodriguez R."/>
            <person name="Rogers Y.H."/>
            <person name="Romblad D."/>
            <person name="Ruhfel B."/>
            <person name="Scott R."/>
            <person name="Sitter C."/>
            <person name="Smallwood M."/>
            <person name="Stewart E."/>
            <person name="Strong R."/>
            <person name="Suh E."/>
            <person name="Thomas R."/>
            <person name="Tint N.N."/>
            <person name="Tse S."/>
            <person name="Vech C."/>
            <person name="Wang G."/>
            <person name="Wetter J."/>
            <person name="Williams S."/>
            <person name="Williams M."/>
            <person name="Windsor S."/>
            <person name="Winn-Deen E."/>
            <person name="Wolfe K."/>
            <person name="Zaveri J."/>
            <person name="Zaveri K."/>
            <person name="Abril J.F."/>
            <person name="Guigo R."/>
            <person name="Campbell M.J."/>
            <person name="Sjolander K.V."/>
            <person name="Karlak B."/>
            <person name="Kejariwal A."/>
            <person name="Mi H."/>
            <person name="Lazareva B."/>
            <person name="Hatton T."/>
            <person name="Narechania A."/>
            <person name="Diemer K."/>
            <person name="Muruganujan A."/>
            <person name="Guo N."/>
            <person name="Sato S."/>
            <person name="Bafna V."/>
            <person name="Istrail S."/>
            <person name="Lippert R."/>
            <person name="Schwartz R."/>
            <person name="Walenz B."/>
            <person name="Yooseph S."/>
            <person name="Allen D."/>
            <person name="Basu A."/>
            <person name="Baxendale J."/>
            <person name="Blick L."/>
            <person name="Caminha M."/>
            <person name="Carnes-Stine J."/>
            <person name="Caulk P."/>
            <person name="Chiang Y.H."/>
            <person name="Coyne M."/>
            <person name="Dahlke C."/>
            <person name="Mays A."/>
            <person name="Dombroski M."/>
            <person name="Donnelly M."/>
            <person name="Ely D."/>
            <person name="Esparham S."/>
            <person name="Fosler C."/>
            <person name="Gire H."/>
            <person name="Glanowski S."/>
            <person name="Glasser K."/>
            <person name="Glodek A."/>
            <person name="Gorokhov M."/>
            <person name="Graham K."/>
            <person name="Gropman B."/>
            <person name="Harris M."/>
            <person name="Heil J."/>
            <person name="Henderson S."/>
            <person name="Hoover J."/>
            <person name="Jennings D."/>
            <person name="Jordan C."/>
            <person name="Jordan J."/>
            <person name="Kasha J."/>
            <person name="Kagan L."/>
            <person name="Kraft C."/>
            <person name="Levitsky A."/>
            <person name="Lewis M."/>
            <person name="Liu X."/>
            <person name="Lopez J."/>
            <person name="Ma D."/>
            <person name="Majoros W."/>
            <person name="McDaniel J."/>
            <person name="Murphy S."/>
            <person name="Newman M."/>
            <person name="Nguyen T."/>
            <person name="Nguyen N."/>
            <person name="Nodell M."/>
            <person name="Pan S."/>
            <person name="Peck J."/>
            <person name="Peterson M."/>
            <person name="Rowe W."/>
            <person name="Sanders R."/>
            <person name="Scott J."/>
            <person name="Simpson M."/>
            <person name="Smith T."/>
            <person name="Sprague A."/>
            <person name="Stockwell T."/>
            <person name="Turner R."/>
            <person name="Venter E."/>
            <person name="Wang M."/>
            <person name="Wen M."/>
            <person name="Wu D."/>
            <person name="Wu M."/>
            <person name="Xia A."/>
            <person name="Zandieh A."/>
            <person name="Zhu X."/>
        </authorList>
    </citation>
    <scope>NUCLEOTIDE SEQUENCE</scope>
</reference>
<dbReference type="EMBL" id="CH471134">
    <property type="protein sequence ID" value="EAW95131.1"/>
    <property type="molecule type" value="Genomic_DNA"/>
</dbReference>
<reference evidence="5" key="2">
    <citation type="submission" date="2005-07" db="EMBL/GenBank/DDBJ databases">
        <authorList>
            <person name="Mural R.J."/>
            <person name="Istrail S."/>
            <person name="Sutton G."/>
            <person name="Florea L."/>
            <person name="Halpern A.L."/>
            <person name="Mobarry C.M."/>
            <person name="Lippert R."/>
            <person name="Walenz B."/>
            <person name="Shatkay H."/>
            <person name="Dew I."/>
            <person name="Miller J.R."/>
            <person name="Flanigan M.J."/>
            <person name="Edwards N.J."/>
            <person name="Bolanos R."/>
            <person name="Fasulo D."/>
            <person name="Halldorsson B.V."/>
            <person name="Hannenhalli S."/>
            <person name="Turner R."/>
            <person name="Yooseph S."/>
            <person name="Lu F."/>
            <person name="Nusskern D.R."/>
            <person name="Shue B.C."/>
            <person name="Zheng X.H."/>
            <person name="Zhong F."/>
            <person name="Delcher A.L."/>
            <person name="Huson D.H."/>
            <person name="Kravitz S.A."/>
            <person name="Mouchard L."/>
            <person name="Reinert K."/>
            <person name="Remington K.A."/>
            <person name="Clark A.G."/>
            <person name="Waterman M.S."/>
            <person name="Eichler E.E."/>
            <person name="Adams M.D."/>
            <person name="Hunkapiller M.W."/>
            <person name="Myers E.W."/>
            <person name="Venter J.C."/>
        </authorList>
    </citation>
    <scope>NUCLEOTIDE SEQUENCE</scope>
</reference>
<dbReference type="EMBL" id="HQ317424">
    <property type="protein sequence ID" value="ADR51180.1"/>
    <property type="molecule type" value="mRNA"/>
</dbReference>
<reference evidence="1" key="3">
    <citation type="journal article" date="2011" name="PLoS ONE">
        <title>Complexity of bidirectional transcription and alternative splicing at human RCAN3 locus.</title>
        <authorList>
            <person name="Facchin F."/>
            <person name="Vitale L."/>
            <person name="Bianconi E."/>
            <person name="Piva F."/>
            <person name="Frabetti F."/>
            <person name="Strippoli P."/>
            <person name="Casadei R."/>
            <person name="Pelleri M.C."/>
            <person name="Piovesan A."/>
            <person name="Canaider S."/>
        </authorList>
    </citation>
    <scope>NUCLEOTIDE SEQUENCE</scope>
    <source>
        <tissue evidence="1">Pancreas</tissue>
        <tissue evidence="2">Testis</tissue>
    </source>
</reference>
<accession>E3W6F2</accession>
<name>E3W6F2_HUMAN</name>
<organism evidence="1">
    <name type="scientific">Homo sapiens</name>
    <name type="common">Human</name>
    <dbReference type="NCBI Taxonomy" id="9606"/>
    <lineage>
        <taxon>Eukaryota</taxon>
        <taxon>Metazoa</taxon>
        <taxon>Chordata</taxon>
        <taxon>Craniata</taxon>
        <taxon>Vertebrata</taxon>
        <taxon>Euteleostomi</taxon>
        <taxon>Mammalia</taxon>
        <taxon>Eutheria</taxon>
        <taxon>Euarchontoglires</taxon>
        <taxon>Primates</taxon>
        <taxon>Haplorrhini</taxon>
        <taxon>Catarrhini</taxon>
        <taxon>Hominidae</taxon>
        <taxon>Homo</taxon>
    </lineage>
</organism>
<gene>
    <name evidence="1" type="primary">RCAN3AS</name>
    <name evidence="5" type="ORF">hCG_1812040</name>
</gene>
<dbReference type="EMBL" id="HQ317447">
    <property type="protein sequence ID" value="ADR02810.1"/>
    <property type="molecule type" value="mRNA"/>
</dbReference>
<dbReference type="EMBL" id="HQ419072">
    <property type="protein sequence ID" value="ADP09332.1"/>
    <property type="molecule type" value="mRNA"/>
</dbReference>
<evidence type="ECO:0000313" key="4">
    <source>
        <dbReference type="EMBL" id="ADR51181.1"/>
    </source>
</evidence>
<proteinExistence type="evidence at transcript level"/>
<protein>
    <submittedName>
        <fullName evidence="5">HCG1812040</fullName>
    </submittedName>
    <submittedName>
        <fullName evidence="2">RCAN3 antisense isoform 1,2,3</fullName>
    </submittedName>
    <submittedName>
        <fullName evidence="3">RCAN3 antisense isoform 1,2a,3</fullName>
    </submittedName>
    <submittedName>
        <fullName evidence="1">RCAN3 antisense isoform 1,2b,3</fullName>
    </submittedName>
    <submittedName>
        <fullName evidence="4">RCAN3 antisense isoform 1,3</fullName>
    </submittedName>
</protein>
<dbReference type="EMBL" id="HQ317448">
    <property type="protein sequence ID" value="ADR02811.1"/>
    <property type="molecule type" value="mRNA"/>
</dbReference>
<dbReference type="EMBL" id="HQ317425">
    <property type="protein sequence ID" value="ADR51181.1"/>
    <property type="molecule type" value="mRNA"/>
</dbReference>
<dbReference type="AlphaFoldDB" id="E3W6F2"/>
<evidence type="ECO:0000313" key="5">
    <source>
        <dbReference type="EMBL" id="EAW95131.1"/>
    </source>
</evidence>